<evidence type="ECO:0000313" key="4">
    <source>
        <dbReference type="EMBL" id="CAI9756301.1"/>
    </source>
</evidence>
<reference evidence="4" key="1">
    <citation type="submission" date="2023-05" db="EMBL/GenBank/DDBJ databases">
        <authorList>
            <person name="Huff M."/>
        </authorList>
    </citation>
    <scope>NUCLEOTIDE SEQUENCE</scope>
</reference>
<name>A0AAD1YRM6_9LAMI</name>
<gene>
    <name evidence="4" type="ORF">FPE_LOCUS3731</name>
</gene>
<feature type="region of interest" description="Disordered" evidence="3">
    <location>
        <begin position="36"/>
        <end position="59"/>
    </location>
</feature>
<dbReference type="Proteomes" id="UP000834106">
    <property type="component" value="Chromosome 2"/>
</dbReference>
<keyword evidence="5" id="KW-1185">Reference proteome</keyword>
<organism evidence="4 5">
    <name type="scientific">Fraxinus pennsylvanica</name>
    <dbReference type="NCBI Taxonomy" id="56036"/>
    <lineage>
        <taxon>Eukaryota</taxon>
        <taxon>Viridiplantae</taxon>
        <taxon>Streptophyta</taxon>
        <taxon>Embryophyta</taxon>
        <taxon>Tracheophyta</taxon>
        <taxon>Spermatophyta</taxon>
        <taxon>Magnoliopsida</taxon>
        <taxon>eudicotyledons</taxon>
        <taxon>Gunneridae</taxon>
        <taxon>Pentapetalae</taxon>
        <taxon>asterids</taxon>
        <taxon>lamiids</taxon>
        <taxon>Lamiales</taxon>
        <taxon>Oleaceae</taxon>
        <taxon>Oleeae</taxon>
        <taxon>Fraxinus</taxon>
    </lineage>
</organism>
<sequence length="107" mass="11942">MGLTDKFHKGDGGVESDDKKIVSSCVNLPSPMKPVILNSEEKGLEKEDEGKESPRTPICAKSKIPSKWVCPPAPKKPKTSSKFHNRAAMEFFQLPEDWETIFRLGVK</sequence>
<feature type="compositionally biased region" description="Basic and acidic residues" evidence="3">
    <location>
        <begin position="39"/>
        <end position="54"/>
    </location>
</feature>
<keyword evidence="1" id="KW-0649">Protein kinase inhibitor</keyword>
<evidence type="ECO:0000256" key="1">
    <source>
        <dbReference type="ARBA" id="ARBA00023013"/>
    </source>
</evidence>
<evidence type="ECO:0000256" key="2">
    <source>
        <dbReference type="ARBA" id="ARBA00023306"/>
    </source>
</evidence>
<dbReference type="AlphaFoldDB" id="A0AAD1YRM6"/>
<dbReference type="GO" id="GO:0004860">
    <property type="term" value="F:protein kinase inhibitor activity"/>
    <property type="evidence" value="ECO:0007669"/>
    <property type="project" value="UniProtKB-KW"/>
</dbReference>
<dbReference type="GO" id="GO:0032875">
    <property type="term" value="P:regulation of DNA endoreduplication"/>
    <property type="evidence" value="ECO:0007669"/>
    <property type="project" value="InterPro"/>
</dbReference>
<accession>A0AAD1YRM6</accession>
<dbReference type="InterPro" id="IPR040389">
    <property type="entry name" value="SMR"/>
</dbReference>
<dbReference type="PANTHER" id="PTHR33142">
    <property type="entry name" value="CYCLIN-DEPENDENT PROTEIN KINASE INHIBITOR SMR13"/>
    <property type="match status" value="1"/>
</dbReference>
<dbReference type="EMBL" id="OU503037">
    <property type="protein sequence ID" value="CAI9756301.1"/>
    <property type="molecule type" value="Genomic_DNA"/>
</dbReference>
<evidence type="ECO:0000313" key="5">
    <source>
        <dbReference type="Proteomes" id="UP000834106"/>
    </source>
</evidence>
<dbReference type="PANTHER" id="PTHR33142:SF40">
    <property type="entry name" value="CYCLIN-DEPENDENT PROTEIN KINASE INHIBITOR SMR6"/>
    <property type="match status" value="1"/>
</dbReference>
<protein>
    <submittedName>
        <fullName evidence="4">Uncharacterized protein</fullName>
    </submittedName>
</protein>
<proteinExistence type="predicted"/>
<evidence type="ECO:0000256" key="3">
    <source>
        <dbReference type="SAM" id="MobiDB-lite"/>
    </source>
</evidence>
<keyword evidence="2" id="KW-0131">Cell cycle</keyword>